<dbReference type="InterPro" id="IPR007372">
    <property type="entry name" value="Lipid/polyisoprenoid-bd_YceI"/>
</dbReference>
<dbReference type="InterPro" id="IPR036761">
    <property type="entry name" value="TTHA0802/YceI-like_sf"/>
</dbReference>
<dbReference type="OrthoDB" id="951410at2"/>
<dbReference type="Proteomes" id="UP000032900">
    <property type="component" value="Unassembled WGS sequence"/>
</dbReference>
<keyword evidence="1" id="KW-0732">Signal</keyword>
<organism evidence="3 4">
    <name type="scientific">Geofilum rubicundum JCM 15548</name>
    <dbReference type="NCBI Taxonomy" id="1236989"/>
    <lineage>
        <taxon>Bacteria</taxon>
        <taxon>Pseudomonadati</taxon>
        <taxon>Bacteroidota</taxon>
        <taxon>Bacteroidia</taxon>
        <taxon>Marinilabiliales</taxon>
        <taxon>Marinilabiliaceae</taxon>
        <taxon>Geofilum</taxon>
    </lineage>
</organism>
<dbReference type="PANTHER" id="PTHR34406">
    <property type="entry name" value="PROTEIN YCEI"/>
    <property type="match status" value="1"/>
</dbReference>
<evidence type="ECO:0000259" key="2">
    <source>
        <dbReference type="SMART" id="SM00867"/>
    </source>
</evidence>
<dbReference type="EMBL" id="BAZW01000012">
    <property type="protein sequence ID" value="GAO29746.1"/>
    <property type="molecule type" value="Genomic_DNA"/>
</dbReference>
<dbReference type="RefSeq" id="WP_083985041.1">
    <property type="nucleotide sequence ID" value="NZ_BAZW01000012.1"/>
</dbReference>
<dbReference type="AlphaFoldDB" id="A0A0E9LX74"/>
<comment type="caution">
    <text evidence="3">The sequence shown here is derived from an EMBL/GenBank/DDBJ whole genome shotgun (WGS) entry which is preliminary data.</text>
</comment>
<evidence type="ECO:0000313" key="3">
    <source>
        <dbReference type="EMBL" id="GAO29746.1"/>
    </source>
</evidence>
<dbReference type="SUPFAM" id="SSF101874">
    <property type="entry name" value="YceI-like"/>
    <property type="match status" value="1"/>
</dbReference>
<dbReference type="Gene3D" id="2.40.128.110">
    <property type="entry name" value="Lipid/polyisoprenoid-binding, YceI-like"/>
    <property type="match status" value="1"/>
</dbReference>
<accession>A0A0E9LX74</accession>
<reference evidence="3 4" key="1">
    <citation type="journal article" date="2015" name="Microbes Environ.">
        <title>Distribution and evolution of nitrogen fixation genes in the phylum bacteroidetes.</title>
        <authorList>
            <person name="Inoue J."/>
            <person name="Oshima K."/>
            <person name="Suda W."/>
            <person name="Sakamoto M."/>
            <person name="Iino T."/>
            <person name="Noda S."/>
            <person name="Hongoh Y."/>
            <person name="Hattori M."/>
            <person name="Ohkuma M."/>
        </authorList>
    </citation>
    <scope>NUCLEOTIDE SEQUENCE [LARGE SCALE GENOMIC DNA]</scope>
    <source>
        <strain evidence="3">JCM 15548</strain>
    </source>
</reference>
<feature type="domain" description="Lipid/polyisoprenoid-binding YceI-like" evidence="2">
    <location>
        <begin position="21"/>
        <end position="191"/>
    </location>
</feature>
<evidence type="ECO:0000256" key="1">
    <source>
        <dbReference type="SAM" id="SignalP"/>
    </source>
</evidence>
<dbReference type="STRING" id="1236989.JCM15548_11967"/>
<dbReference type="SMART" id="SM00867">
    <property type="entry name" value="YceI"/>
    <property type="match status" value="1"/>
</dbReference>
<feature type="signal peptide" evidence="1">
    <location>
        <begin position="1"/>
        <end position="19"/>
    </location>
</feature>
<evidence type="ECO:0000313" key="4">
    <source>
        <dbReference type="Proteomes" id="UP000032900"/>
    </source>
</evidence>
<gene>
    <name evidence="3" type="ORF">JCM15548_11967</name>
</gene>
<dbReference type="PANTHER" id="PTHR34406:SF1">
    <property type="entry name" value="PROTEIN YCEI"/>
    <property type="match status" value="1"/>
</dbReference>
<name>A0A0E9LX74_9BACT</name>
<dbReference type="Pfam" id="PF04264">
    <property type="entry name" value="YceI"/>
    <property type="match status" value="1"/>
</dbReference>
<feature type="chain" id="PRO_5002428760" evidence="1">
    <location>
        <begin position="20"/>
        <end position="192"/>
    </location>
</feature>
<sequence length="192" mass="21279">MKTTTLFIALLVAGFTASAQQLSLDVAKSSIEWTGKKIGGQHNGDIKFISGHLNSEGRAYTSGEFIVDMTSIVVEDIEDPETNAKLEGHLKSDDFFGVATYPTAKLVIDKGVLVKDNTYEFTGKLTIKKNTEPVTIKATMDTKDGHRVFTGQLVVDRSKYDVRYGSKSFFDNLGDNMIYDDFTLDFKVILNE</sequence>
<protein>
    <submittedName>
        <fullName evidence="3">Rhodanese-like domain protein</fullName>
    </submittedName>
</protein>
<proteinExistence type="predicted"/>
<keyword evidence="4" id="KW-1185">Reference proteome</keyword>